<feature type="compositionally biased region" description="Basic and acidic residues" evidence="1">
    <location>
        <begin position="256"/>
        <end position="271"/>
    </location>
</feature>
<protein>
    <submittedName>
        <fullName evidence="2">Uncharacterized protein</fullName>
    </submittedName>
</protein>
<comment type="caution">
    <text evidence="2">The sequence shown here is derived from an EMBL/GenBank/DDBJ whole genome shotgun (WGS) entry which is preliminary data.</text>
</comment>
<accession>A0A5B0NKS4</accession>
<evidence type="ECO:0000256" key="1">
    <source>
        <dbReference type="SAM" id="MobiDB-lite"/>
    </source>
</evidence>
<sequence>MSLELGSLKLEDLIRSQGFSAKTYTTSIIEIVKEKQFCSQDLILEIPPLIFTFTMLMRTILIPGCRLCRFLWPFTNILSTTSVDLNAAEWSTSPIEHPEELAKEPLGDDLKLSSIQTSCVPGRAGLEQSCNGWQHQFHPMLGPSVPCNDNVKPHTVSGQSFGNMPFSNVVSSTRKEKYAAGQGPTFALSSNDQGLSTTSTYSQNIGHEPFSNIDSSISQGKTAARQNAPFTPLSHTPSSSKLHDESRRTSTSTHDQPFDEDKDVESADTGKKSMTPISQIIPKTKKQKVRELSNAKAPSRHHDLDSMIAGLPKGKARTSTAAIYLAQQEEANRYIPGDSILQGYTQIKLLRTYFDKFSATLRSPEHNLDSLQFILKIPDLSAGMFGQLKDKNRFIIRVLTSGESELPSRSQPQSIVNFEESYYYLIKWMYVLHEERLNKLEIPTLAFRAQHEAMLNWLDKLIFGCDDLVPIWGARKEIRRKSDDEPFDESQIKLINYISHHSEMELLAGSVASDLINSFQTENSKSKHGF</sequence>
<feature type="compositionally biased region" description="Polar residues" evidence="1">
    <location>
        <begin position="212"/>
        <end position="240"/>
    </location>
</feature>
<organism evidence="2 3">
    <name type="scientific">Puccinia graminis f. sp. tritici</name>
    <dbReference type="NCBI Taxonomy" id="56615"/>
    <lineage>
        <taxon>Eukaryota</taxon>
        <taxon>Fungi</taxon>
        <taxon>Dikarya</taxon>
        <taxon>Basidiomycota</taxon>
        <taxon>Pucciniomycotina</taxon>
        <taxon>Pucciniomycetes</taxon>
        <taxon>Pucciniales</taxon>
        <taxon>Pucciniaceae</taxon>
        <taxon>Puccinia</taxon>
    </lineage>
</organism>
<proteinExistence type="predicted"/>
<name>A0A5B0NKS4_PUCGR</name>
<reference evidence="2 3" key="1">
    <citation type="submission" date="2019-05" db="EMBL/GenBank/DDBJ databases">
        <title>Emergence of the Ug99 lineage of the wheat stem rust pathogen through somatic hybridization.</title>
        <authorList>
            <person name="Li F."/>
            <person name="Upadhyaya N.M."/>
            <person name="Sperschneider J."/>
            <person name="Matny O."/>
            <person name="Nguyen-Phuc H."/>
            <person name="Mago R."/>
            <person name="Raley C."/>
            <person name="Miller M.E."/>
            <person name="Silverstein K.A.T."/>
            <person name="Henningsen E."/>
            <person name="Hirsch C.D."/>
            <person name="Visser B."/>
            <person name="Pretorius Z.A."/>
            <person name="Steffenson B.J."/>
            <person name="Schwessinger B."/>
            <person name="Dodds P.N."/>
            <person name="Figueroa M."/>
        </authorList>
    </citation>
    <scope>NUCLEOTIDE SEQUENCE [LARGE SCALE GENOMIC DNA]</scope>
    <source>
        <strain evidence="2 3">Ug99</strain>
    </source>
</reference>
<evidence type="ECO:0000313" key="3">
    <source>
        <dbReference type="Proteomes" id="UP000325313"/>
    </source>
</evidence>
<dbReference type="EMBL" id="VDEP01000404">
    <property type="protein sequence ID" value="KAA1089837.1"/>
    <property type="molecule type" value="Genomic_DNA"/>
</dbReference>
<dbReference type="Proteomes" id="UP000325313">
    <property type="component" value="Unassembled WGS sequence"/>
</dbReference>
<gene>
    <name evidence="2" type="ORF">PGTUg99_021869</name>
</gene>
<feature type="region of interest" description="Disordered" evidence="1">
    <location>
        <begin position="183"/>
        <end position="300"/>
    </location>
</feature>
<evidence type="ECO:0000313" key="2">
    <source>
        <dbReference type="EMBL" id="KAA1089837.1"/>
    </source>
</evidence>
<dbReference type="AlphaFoldDB" id="A0A5B0NKS4"/>
<feature type="compositionally biased region" description="Polar residues" evidence="1">
    <location>
        <begin position="187"/>
        <end position="205"/>
    </location>
</feature>